<dbReference type="Pfam" id="PF13559">
    <property type="entry name" value="DUF4129"/>
    <property type="match status" value="1"/>
</dbReference>
<dbReference type="InterPro" id="IPR025403">
    <property type="entry name" value="TgpA-like_C"/>
</dbReference>
<accession>A0A3Q9BPK2</accession>
<dbReference type="SUPFAM" id="SSF54001">
    <property type="entry name" value="Cysteine proteinases"/>
    <property type="match status" value="1"/>
</dbReference>
<dbReference type="AlphaFoldDB" id="A0A3Q9BPK2"/>
<sequence length="698" mass="77399">MKQPGNSWISGLRALSKQPKLARDKANTLLLLLAGLLVLLPHSSALPWWSTAACLILMGWRAMLTVSGRRLPSLWILTPICLLLMTAVYLSYHTLFGREAGVCMLAILLTCKLLEMHAKRDIFIVIFLSFFLLLTSFFDSQSIASAAWATLATLALLTALLSFQYTGLMPSLWQRIKLAMRILGMALPLTVIAFFLFPRIQGPLWGLPGDANTGRSGLSNSMTPGNISKLVQSEEIAFRVKFSGALPRKSDLYWRGIVLNSFDGRSWTHAEQPSSHRPSLARPQHQLQPESEDAQARPQPEEASLAGEAVVQDIILEASGQPWLFALDIPAAAPQISEMQVRLNRQRELNTASEINTRLRYSVVSHPSYRLQAQLSAADLQSSLTLPPNYNPKTRNYAATLRQSASSPQQAVVTVLNLFRNENFSYTLEPPLLGVNSVDDFLFGSRAGFCEHYSSAFVVLMRAMGIPARVVTGYQGGSLNQVDSQLEVRQSDAHAWAEVWLSGRGWLRVDPTAAVAPERIQKNLGATQPARGLAGFIQLSMNQNSWLASSWNAVRMRWNAANNSWNLWVLNYDQGKQFNLIRALGLEGYDWTQLSLFAFLLIGLAMAAMALPFMLNRPQVKPLDRLYLNLCQKMANQGYPKLAHEAPQTYADRLQAQRPDSAAIAAFILAYSTAKYAKNGATDSLLLKQLKALLAQCR</sequence>
<dbReference type="EMBL" id="CP034464">
    <property type="protein sequence ID" value="AZP11513.1"/>
    <property type="molecule type" value="Genomic_DNA"/>
</dbReference>
<proteinExistence type="predicted"/>
<evidence type="ECO:0000256" key="1">
    <source>
        <dbReference type="SAM" id="MobiDB-lite"/>
    </source>
</evidence>
<name>A0A3Q9BPK2_9BURK</name>
<protein>
    <submittedName>
        <fullName evidence="4">DUF3488 domain-containing protein</fullName>
    </submittedName>
</protein>
<dbReference type="InterPro" id="IPR021878">
    <property type="entry name" value="TgpA_N"/>
</dbReference>
<dbReference type="RefSeq" id="WP_126126901.1">
    <property type="nucleotide sequence ID" value="NZ_CP034464.1"/>
</dbReference>
<dbReference type="KEGG" id="upv:EJN92_05570"/>
<reference evidence="4 5" key="1">
    <citation type="journal article" date="2011" name="Int. J. Syst. Evol. Microbiol.">
        <title>Description of Undibacterium oligocarboniphilum sp. nov., isolated from purified water, and Undibacterium pigrum strain CCUG 49012 as the type strain of Undibacterium parvum sp. nov., and emended descriptions of the genus Undibacterium and the species Undibacterium pigrum.</title>
        <authorList>
            <person name="Eder W."/>
            <person name="Wanner G."/>
            <person name="Ludwig W."/>
            <person name="Busse H.J."/>
            <person name="Ziemke-Kageler F."/>
            <person name="Lang E."/>
        </authorList>
    </citation>
    <scope>NUCLEOTIDE SEQUENCE [LARGE SCALE GENOMIC DNA]</scope>
    <source>
        <strain evidence="4 5">DSM 23061</strain>
    </source>
</reference>
<feature type="domain" description="Transglutaminase-like" evidence="3">
    <location>
        <begin position="442"/>
        <end position="513"/>
    </location>
</feature>
<keyword evidence="5" id="KW-1185">Reference proteome</keyword>
<evidence type="ECO:0000256" key="2">
    <source>
        <dbReference type="SAM" id="Phobius"/>
    </source>
</evidence>
<dbReference type="PANTHER" id="PTHR42736:SF1">
    <property type="entry name" value="PROTEIN-GLUTAMINE GAMMA-GLUTAMYLTRANSFERASE"/>
    <property type="match status" value="1"/>
</dbReference>
<dbReference type="InterPro" id="IPR038765">
    <property type="entry name" value="Papain-like_cys_pep_sf"/>
</dbReference>
<keyword evidence="2" id="KW-1133">Transmembrane helix</keyword>
<feature type="transmembrane region" description="Helical" evidence="2">
    <location>
        <begin position="76"/>
        <end position="95"/>
    </location>
</feature>
<feature type="region of interest" description="Disordered" evidence="1">
    <location>
        <begin position="268"/>
        <end position="304"/>
    </location>
</feature>
<dbReference type="PANTHER" id="PTHR42736">
    <property type="entry name" value="PROTEIN-GLUTAMINE GAMMA-GLUTAMYLTRANSFERASE"/>
    <property type="match status" value="1"/>
</dbReference>
<keyword evidence="2" id="KW-0472">Membrane</keyword>
<evidence type="ECO:0000313" key="4">
    <source>
        <dbReference type="EMBL" id="AZP11513.1"/>
    </source>
</evidence>
<feature type="transmembrane region" description="Helical" evidence="2">
    <location>
        <begin position="594"/>
        <end position="615"/>
    </location>
</feature>
<gene>
    <name evidence="4" type="ORF">EJN92_05570</name>
</gene>
<evidence type="ECO:0000259" key="3">
    <source>
        <dbReference type="SMART" id="SM00460"/>
    </source>
</evidence>
<feature type="transmembrane region" description="Helical" evidence="2">
    <location>
        <begin position="146"/>
        <end position="166"/>
    </location>
</feature>
<organism evidence="4 5">
    <name type="scientific">Undibacterium parvum</name>
    <dbReference type="NCBI Taxonomy" id="401471"/>
    <lineage>
        <taxon>Bacteria</taxon>
        <taxon>Pseudomonadati</taxon>
        <taxon>Pseudomonadota</taxon>
        <taxon>Betaproteobacteria</taxon>
        <taxon>Burkholderiales</taxon>
        <taxon>Oxalobacteraceae</taxon>
        <taxon>Undibacterium</taxon>
    </lineage>
</organism>
<dbReference type="InterPro" id="IPR002931">
    <property type="entry name" value="Transglutaminase-like"/>
</dbReference>
<dbReference type="OrthoDB" id="9804872at2"/>
<dbReference type="Proteomes" id="UP000275663">
    <property type="component" value="Chromosome"/>
</dbReference>
<keyword evidence="2" id="KW-0812">Transmembrane</keyword>
<dbReference type="Gene3D" id="3.10.620.30">
    <property type="match status" value="1"/>
</dbReference>
<feature type="transmembrane region" description="Helical" evidence="2">
    <location>
        <begin position="178"/>
        <end position="197"/>
    </location>
</feature>
<feature type="transmembrane region" description="Helical" evidence="2">
    <location>
        <begin position="122"/>
        <end position="140"/>
    </location>
</feature>
<evidence type="ECO:0000313" key="5">
    <source>
        <dbReference type="Proteomes" id="UP000275663"/>
    </source>
</evidence>
<dbReference type="SMART" id="SM00460">
    <property type="entry name" value="TGc"/>
    <property type="match status" value="1"/>
</dbReference>
<dbReference type="Pfam" id="PF01841">
    <property type="entry name" value="Transglut_core"/>
    <property type="match status" value="1"/>
</dbReference>
<dbReference type="InterPro" id="IPR052901">
    <property type="entry name" value="Bact_TGase-like"/>
</dbReference>
<dbReference type="Pfam" id="PF11992">
    <property type="entry name" value="TgpA_N"/>
    <property type="match status" value="1"/>
</dbReference>